<reference evidence="2" key="1">
    <citation type="submission" date="2021-02" db="EMBL/GenBank/DDBJ databases">
        <title>First Annotated Genome of the Yellow-green Alga Tribonema minus.</title>
        <authorList>
            <person name="Mahan K.M."/>
        </authorList>
    </citation>
    <scope>NUCLEOTIDE SEQUENCE</scope>
    <source>
        <strain evidence="2">UTEX B ZZ1240</strain>
    </source>
</reference>
<dbReference type="InterPro" id="IPR024224">
    <property type="entry name" value="DENND6"/>
</dbReference>
<organism evidence="2 3">
    <name type="scientific">Tribonema minus</name>
    <dbReference type="NCBI Taxonomy" id="303371"/>
    <lineage>
        <taxon>Eukaryota</taxon>
        <taxon>Sar</taxon>
        <taxon>Stramenopiles</taxon>
        <taxon>Ochrophyta</taxon>
        <taxon>PX clade</taxon>
        <taxon>Xanthophyceae</taxon>
        <taxon>Tribonematales</taxon>
        <taxon>Tribonemataceae</taxon>
        <taxon>Tribonema</taxon>
    </lineage>
</organism>
<dbReference type="PANTHER" id="PTHR13677">
    <property type="entry name" value="LD41638P"/>
    <property type="match status" value="1"/>
</dbReference>
<feature type="region of interest" description="Disordered" evidence="1">
    <location>
        <begin position="1128"/>
        <end position="1148"/>
    </location>
</feature>
<keyword evidence="3" id="KW-1185">Reference proteome</keyword>
<sequence>MPQQQQQQRQGDAVPSRLRSQVSVSPDSEISATSISYDASCCCGWIRALAVVSFDVNSGHKLEQVVPPLSLDEDDQNRIRMPAMPDCNTKQLGDSFYCFRIRKSLGLPLFSSSLLEQTFEYCYALFRQEKNAECARGYFQKSVVLVTRYPYVNLFERLIKVIGPLYFQHGAAVLESALAHAREWPLPLIDSHLTLPFLGDTIYFHVPHIEMPPQVAARFDRDMAECSCQACLASDSGSEEEEEVVVVEGQGEGGEEGGAKGEGGGEGGAGSPEEPSRDDSDALADLFAAVPMVQVDDGEYAARTPHSTGGRAGTRRFASVRLLRTNTGSGRMLRMLSSLSTGSSARRMQAEVEAGFPRPLSALDGRGGGPAEGCYFNSHASSSSGSSSPSAFGGASDDSSDEEIVAAMHDGARRASGGGGGRARAQSTSVLPPPQQHRTVTPPPRPLPAAVDGAAAGGGADAAGAAADASAAAEPSRERLSPVPPSPDGVTAAGDAVAAGDAAPQIGDGGAIAGGVSEQQHQRAEERQHTQERDGALADSVVQQRQRSEQGSEVHAAENGKGAVTGSAHGSLAATGGTVHRSVSPRSAAHTRSATTGGSARGVEGRCPFAEMLLAEEASQRDRQGLFQSMGLYSACGRGLMEHLWHMWELVITGAPVMVVGPNVGSSSAVVLAMVSLASPIYYGGDFRPHFTTFDPDYRDIAVAHDRLAREAAAANSMMSPSEGNGGANESEYPSLLLGVINPLFLKSLGGWPNAIVLPGVAGRAPSEWQRLRTLLGGFKAHSSRSLHKNVQQQRRSAANKGWAGLALGGGYGQLRVAARSANLDTVVTEDGGSPDEPLVITRAAPIMTPDRQVLSQLLDPHAVAATHSTGSRGGHGRQWRDGVRAINDVLLRRHFEALTRDFLSSFDQYFRPDCGASSSQGAGAGAGAPGHAHGAAAAAVGSVPLHKQMNSVQAAASGMPGRSQQTGVQLSIYTDLEALFKRFDEPEFLAELQPPPSLKHVRWLELYRRFVRSPNFRPWFAARRATCVAELREVCRAICLQLREVCRAICLQTPPEDLLRSCMPVGRDHVGQGELLRLLGELLRLLVAVRAARERESGRDRPLAAHMRAHQAALEAALALYAANHRRATQSPPPPLPPQAYITPAIT</sequence>
<feature type="compositionally biased region" description="Basic and acidic residues" evidence="1">
    <location>
        <begin position="546"/>
        <end position="558"/>
    </location>
</feature>
<name>A0A835Z9L9_9STRA</name>
<evidence type="ECO:0008006" key="4">
    <source>
        <dbReference type="Google" id="ProtNLM"/>
    </source>
</evidence>
<evidence type="ECO:0000313" key="3">
    <source>
        <dbReference type="Proteomes" id="UP000664859"/>
    </source>
</evidence>
<feature type="compositionally biased region" description="Pro residues" evidence="1">
    <location>
        <begin position="431"/>
        <end position="447"/>
    </location>
</feature>
<evidence type="ECO:0000256" key="1">
    <source>
        <dbReference type="SAM" id="MobiDB-lite"/>
    </source>
</evidence>
<feature type="compositionally biased region" description="Basic and acidic residues" evidence="1">
    <location>
        <begin position="520"/>
        <end position="536"/>
    </location>
</feature>
<feature type="compositionally biased region" description="Low complexity" evidence="1">
    <location>
        <begin position="488"/>
        <end position="503"/>
    </location>
</feature>
<feature type="region of interest" description="Disordered" evidence="1">
    <location>
        <begin position="379"/>
        <end position="400"/>
    </location>
</feature>
<feature type="region of interest" description="Disordered" evidence="1">
    <location>
        <begin position="1"/>
        <end position="25"/>
    </location>
</feature>
<feature type="region of interest" description="Disordered" evidence="1">
    <location>
        <begin position="239"/>
        <end position="279"/>
    </location>
</feature>
<gene>
    <name evidence="2" type="ORF">JKP88DRAFT_304182</name>
</gene>
<dbReference type="Proteomes" id="UP000664859">
    <property type="component" value="Unassembled WGS sequence"/>
</dbReference>
<dbReference type="OrthoDB" id="10265409at2759"/>
<protein>
    <recommendedName>
        <fullName evidence="4">UDENN domain-containing protein</fullName>
    </recommendedName>
</protein>
<evidence type="ECO:0000313" key="2">
    <source>
        <dbReference type="EMBL" id="KAG5188459.1"/>
    </source>
</evidence>
<feature type="compositionally biased region" description="Gly residues" evidence="1">
    <location>
        <begin position="260"/>
        <end position="270"/>
    </location>
</feature>
<feature type="region of interest" description="Disordered" evidence="1">
    <location>
        <begin position="412"/>
        <end position="602"/>
    </location>
</feature>
<feature type="compositionally biased region" description="Low complexity" evidence="1">
    <location>
        <begin position="1"/>
        <end position="10"/>
    </location>
</feature>
<dbReference type="GO" id="GO:0005085">
    <property type="term" value="F:guanyl-nucleotide exchange factor activity"/>
    <property type="evidence" value="ECO:0007669"/>
    <property type="project" value="InterPro"/>
</dbReference>
<accession>A0A835Z9L9</accession>
<dbReference type="GO" id="GO:0055037">
    <property type="term" value="C:recycling endosome"/>
    <property type="evidence" value="ECO:0007669"/>
    <property type="project" value="TreeGrafter"/>
</dbReference>
<dbReference type="AlphaFoldDB" id="A0A835Z9L9"/>
<feature type="compositionally biased region" description="Low complexity" evidence="1">
    <location>
        <begin position="462"/>
        <end position="473"/>
    </location>
</feature>
<feature type="compositionally biased region" description="Low complexity" evidence="1">
    <location>
        <begin position="379"/>
        <end position="397"/>
    </location>
</feature>
<dbReference type="PANTHER" id="PTHR13677:SF0">
    <property type="entry name" value="LD41638P"/>
    <property type="match status" value="1"/>
</dbReference>
<comment type="caution">
    <text evidence="2">The sequence shown here is derived from an EMBL/GenBank/DDBJ whole genome shotgun (WGS) entry which is preliminary data.</text>
</comment>
<proteinExistence type="predicted"/>
<dbReference type="EMBL" id="JAFCMP010000068">
    <property type="protein sequence ID" value="KAG5188459.1"/>
    <property type="molecule type" value="Genomic_DNA"/>
</dbReference>